<feature type="binding site" evidence="12">
    <location>
        <position position="313"/>
    </location>
    <ligand>
        <name>[4Fe-4S] cluster</name>
        <dbReference type="ChEBI" id="CHEBI:49883"/>
        <label>2</label>
        <note>4Fe-4S-substrate</note>
    </ligand>
</feature>
<feature type="binding site" evidence="12">
    <location>
        <position position="104"/>
    </location>
    <ligand>
        <name>S-adenosyl-L-methionine</name>
        <dbReference type="ChEBI" id="CHEBI:59789"/>
    </ligand>
</feature>
<feature type="binding site" evidence="12">
    <location>
        <position position="57"/>
    </location>
    <ligand>
        <name>[4Fe-4S] cluster</name>
        <dbReference type="ChEBI" id="CHEBI:49883"/>
        <label>1</label>
        <note>4Fe-4S-S-AdoMet</note>
    </ligand>
</feature>
<dbReference type="RefSeq" id="WP_212684313.1">
    <property type="nucleotide sequence ID" value="NZ_JAGSPM010000005.1"/>
</dbReference>
<keyword evidence="2 12" id="KW-0004">4Fe-4S</keyword>
<dbReference type="GO" id="GO:0006777">
    <property type="term" value="P:Mo-molybdopterin cofactor biosynthetic process"/>
    <property type="evidence" value="ECO:0007669"/>
    <property type="project" value="UniProtKB-UniRule"/>
</dbReference>
<name>A0A941DFI6_9BURK</name>
<dbReference type="PROSITE" id="PS51918">
    <property type="entry name" value="RADICAL_SAM"/>
    <property type="match status" value="1"/>
</dbReference>
<keyword evidence="9 12" id="KW-0501">Molybdenum cofactor biosynthesis</keyword>
<dbReference type="InterPro" id="IPR013785">
    <property type="entry name" value="Aldolase_TIM"/>
</dbReference>
<feature type="binding site" evidence="12">
    <location>
        <position position="53"/>
    </location>
    <ligand>
        <name>[4Fe-4S] cluster</name>
        <dbReference type="ChEBI" id="CHEBI:49883"/>
        <label>1</label>
        <note>4Fe-4S-S-AdoMet</note>
    </ligand>
</feature>
<feature type="binding site" evidence="12">
    <location>
        <position position="46"/>
    </location>
    <ligand>
        <name>GTP</name>
        <dbReference type="ChEBI" id="CHEBI:37565"/>
    </ligand>
</feature>
<protein>
    <recommendedName>
        <fullName evidence="1 12">GTP 3',8-cyclase</fullName>
        <ecNumber evidence="1 12">4.1.99.22</ecNumber>
    </recommendedName>
    <alternativeName>
        <fullName evidence="12">Molybdenum cofactor biosynthesis protein A</fullName>
    </alternativeName>
</protein>
<comment type="pathway">
    <text evidence="12">Cofactor biosynthesis; molybdopterin biosynthesis.</text>
</comment>
<evidence type="ECO:0000256" key="4">
    <source>
        <dbReference type="ARBA" id="ARBA00022723"/>
    </source>
</evidence>
<sequence length="382" mass="42836">MSKQFIPIKMLPSGSDLVDLSWNNLPSDSSTGTLKDQLHRPLQDLRISVTDRCNFRCTYCMPKEIFNKDYAYLPQRDLLSFEEITRLAKLFVAHGVTKIRLTGGEPLLRKNLEELIHLLSGIRSANGQPIDLTLTTNAALLKQKAQSLKDAGLNRLTVSLDALNDHIFKQMNDVDFPVAQVLEGIQAAESAGFEQIKINMVVKKSVNANQVIEMARYFKDTPHILRFIEFMDVGSSNAWCMDEVMSTAQIIDTLANAGMPLVALQANNKSETATRYQHQDGQGELGFISSVSKAFCRDCSRARLSTQGMLYTCLFATAGYDLRQYLRSNEPNQDSNQIDVKISKLIASIWQNRQDRYSELRGSAMTTKDVTSQKIEMSYIGG</sequence>
<dbReference type="CDD" id="cd01335">
    <property type="entry name" value="Radical_SAM"/>
    <property type="match status" value="1"/>
</dbReference>
<evidence type="ECO:0000256" key="5">
    <source>
        <dbReference type="ARBA" id="ARBA00022741"/>
    </source>
</evidence>
<keyword evidence="10 12" id="KW-0456">Lyase</keyword>
<dbReference type="EMBL" id="JAGSPM010000005">
    <property type="protein sequence ID" value="MBR7747031.1"/>
    <property type="molecule type" value="Genomic_DNA"/>
</dbReference>
<feature type="binding site" evidence="12">
    <location>
        <position position="100"/>
    </location>
    <ligand>
        <name>GTP</name>
        <dbReference type="ChEBI" id="CHEBI:37565"/>
    </ligand>
</feature>
<evidence type="ECO:0000313" key="14">
    <source>
        <dbReference type="EMBL" id="MBR7747031.1"/>
    </source>
</evidence>
<dbReference type="GO" id="GO:0061798">
    <property type="term" value="F:GTP 3',8'-cyclase activity"/>
    <property type="evidence" value="ECO:0007669"/>
    <property type="project" value="UniProtKB-UniRule"/>
</dbReference>
<evidence type="ECO:0000256" key="9">
    <source>
        <dbReference type="ARBA" id="ARBA00023150"/>
    </source>
</evidence>
<dbReference type="PROSITE" id="PS01305">
    <property type="entry name" value="MOAA_NIFB_PQQE"/>
    <property type="match status" value="1"/>
</dbReference>
<dbReference type="InterPro" id="IPR007197">
    <property type="entry name" value="rSAM"/>
</dbReference>
<dbReference type="GO" id="GO:0051539">
    <property type="term" value="F:4 iron, 4 sulfur cluster binding"/>
    <property type="evidence" value="ECO:0007669"/>
    <property type="project" value="UniProtKB-UniRule"/>
</dbReference>
<dbReference type="GO" id="GO:0005525">
    <property type="term" value="F:GTP binding"/>
    <property type="evidence" value="ECO:0007669"/>
    <property type="project" value="UniProtKB-UniRule"/>
</dbReference>
<keyword evidence="7 12" id="KW-0411">Iron-sulfur</keyword>
<dbReference type="GO" id="GO:1904047">
    <property type="term" value="F:S-adenosyl-L-methionine binding"/>
    <property type="evidence" value="ECO:0007669"/>
    <property type="project" value="UniProtKB-UniRule"/>
</dbReference>
<feature type="binding site" evidence="12">
    <location>
        <position position="59"/>
    </location>
    <ligand>
        <name>S-adenosyl-L-methionine</name>
        <dbReference type="ChEBI" id="CHEBI:59789"/>
    </ligand>
</feature>
<dbReference type="EC" id="4.1.99.22" evidence="1 12"/>
<evidence type="ECO:0000256" key="8">
    <source>
        <dbReference type="ARBA" id="ARBA00023134"/>
    </source>
</evidence>
<dbReference type="InterPro" id="IPR006638">
    <property type="entry name" value="Elp3/MiaA/NifB-like_rSAM"/>
</dbReference>
<dbReference type="InterPro" id="IPR040064">
    <property type="entry name" value="MoaA-like"/>
</dbReference>
<feature type="binding site" evidence="12">
    <location>
        <position position="197"/>
    </location>
    <ligand>
        <name>GTP</name>
        <dbReference type="ChEBI" id="CHEBI:37565"/>
    </ligand>
</feature>
<comment type="function">
    <text evidence="12">Catalyzes the cyclization of GTP to (8S)-3',8-cyclo-7,8-dihydroguanosine 5'-triphosphate.</text>
</comment>
<evidence type="ECO:0000256" key="10">
    <source>
        <dbReference type="ARBA" id="ARBA00023239"/>
    </source>
</evidence>
<feature type="binding site" evidence="12">
    <location>
        <position position="231"/>
    </location>
    <ligand>
        <name>S-adenosyl-L-methionine</name>
        <dbReference type="ChEBI" id="CHEBI:59789"/>
    </ligand>
</feature>
<dbReference type="Gene3D" id="3.20.20.70">
    <property type="entry name" value="Aldolase class I"/>
    <property type="match status" value="1"/>
</dbReference>
<feature type="binding site" evidence="12">
    <location>
        <position position="299"/>
    </location>
    <ligand>
        <name>[4Fe-4S] cluster</name>
        <dbReference type="ChEBI" id="CHEBI:49883"/>
        <label>2</label>
        <note>4Fe-4S-substrate</note>
    </ligand>
</feature>
<keyword evidence="3 12" id="KW-0949">S-adenosyl-L-methionine</keyword>
<dbReference type="Pfam" id="PF04055">
    <property type="entry name" value="Radical_SAM"/>
    <property type="match status" value="1"/>
</dbReference>
<dbReference type="HAMAP" id="MF_01225_B">
    <property type="entry name" value="MoaA_B"/>
    <property type="match status" value="1"/>
</dbReference>
<keyword evidence="6 12" id="KW-0408">Iron</keyword>
<comment type="cofactor">
    <cofactor evidence="12">
        <name>[4Fe-4S] cluster</name>
        <dbReference type="ChEBI" id="CHEBI:49883"/>
    </cofactor>
    <text evidence="12">Binds 2 [4Fe-4S] clusters. Binds 1 [4Fe-4S] cluster coordinated with 3 cysteines and an exchangeable S-adenosyl-L-methionine and 1 [4Fe-4S] cluster coordinated with 3 cysteines and the GTP-derived substrate.</text>
</comment>
<dbReference type="InterPro" id="IPR010505">
    <property type="entry name" value="MoaA_twitch"/>
</dbReference>
<dbReference type="SFLD" id="SFLDG01386">
    <property type="entry name" value="main_SPASM_domain-containing"/>
    <property type="match status" value="1"/>
</dbReference>
<comment type="subunit">
    <text evidence="12">Monomer and homodimer.</text>
</comment>
<dbReference type="PANTHER" id="PTHR22960">
    <property type="entry name" value="MOLYBDOPTERIN COFACTOR SYNTHESIS PROTEIN A"/>
    <property type="match status" value="1"/>
</dbReference>
<dbReference type="SFLD" id="SFLDS00029">
    <property type="entry name" value="Radical_SAM"/>
    <property type="match status" value="1"/>
</dbReference>
<feature type="binding site" evidence="12">
    <location>
        <position position="135"/>
    </location>
    <ligand>
        <name>GTP</name>
        <dbReference type="ChEBI" id="CHEBI:37565"/>
    </ligand>
</feature>
<comment type="similarity">
    <text evidence="12">Belongs to the radical SAM superfamily. MoaA family.</text>
</comment>
<dbReference type="InterPro" id="IPR050105">
    <property type="entry name" value="MoCo_biosynth_MoaA/MoaC"/>
</dbReference>
<dbReference type="InterPro" id="IPR000385">
    <property type="entry name" value="MoaA_NifB_PqqE_Fe-S-bd_CS"/>
</dbReference>
<dbReference type="Proteomes" id="UP000680158">
    <property type="component" value="Unassembled WGS sequence"/>
</dbReference>
<evidence type="ECO:0000256" key="3">
    <source>
        <dbReference type="ARBA" id="ARBA00022691"/>
    </source>
</evidence>
<evidence type="ECO:0000256" key="1">
    <source>
        <dbReference type="ARBA" id="ARBA00012167"/>
    </source>
</evidence>
<keyword evidence="8 12" id="KW-0342">GTP-binding</keyword>
<dbReference type="SMART" id="SM00729">
    <property type="entry name" value="Elp3"/>
    <property type="match status" value="1"/>
</dbReference>
<dbReference type="CDD" id="cd21117">
    <property type="entry name" value="Twitch_MoaA"/>
    <property type="match status" value="1"/>
</dbReference>
<dbReference type="InterPro" id="IPR013483">
    <property type="entry name" value="MoaA"/>
</dbReference>
<feature type="domain" description="Radical SAM core" evidence="13">
    <location>
        <begin position="37"/>
        <end position="261"/>
    </location>
</feature>
<feature type="binding site" evidence="12">
    <location>
        <position position="60"/>
    </location>
    <ligand>
        <name>[4Fe-4S] cluster</name>
        <dbReference type="ChEBI" id="CHEBI:49883"/>
        <label>1</label>
        <note>4Fe-4S-S-AdoMet</note>
    </ligand>
</feature>
<evidence type="ECO:0000256" key="12">
    <source>
        <dbReference type="HAMAP-Rule" id="MF_01225"/>
    </source>
</evidence>
<evidence type="ECO:0000313" key="15">
    <source>
        <dbReference type="Proteomes" id="UP000680158"/>
    </source>
</evidence>
<dbReference type="GO" id="GO:0061799">
    <property type="term" value="F:cyclic pyranopterin monophosphate synthase activity"/>
    <property type="evidence" value="ECO:0007669"/>
    <property type="project" value="TreeGrafter"/>
</dbReference>
<keyword evidence="5 12" id="KW-0547">Nucleotide-binding</keyword>
<comment type="catalytic activity">
    <reaction evidence="11 12">
        <text>GTP + AH2 + S-adenosyl-L-methionine = (8S)-3',8-cyclo-7,8-dihydroguanosine 5'-triphosphate + 5'-deoxyadenosine + L-methionine + A + H(+)</text>
        <dbReference type="Rhea" id="RHEA:49576"/>
        <dbReference type="ChEBI" id="CHEBI:13193"/>
        <dbReference type="ChEBI" id="CHEBI:15378"/>
        <dbReference type="ChEBI" id="CHEBI:17319"/>
        <dbReference type="ChEBI" id="CHEBI:17499"/>
        <dbReference type="ChEBI" id="CHEBI:37565"/>
        <dbReference type="ChEBI" id="CHEBI:57844"/>
        <dbReference type="ChEBI" id="CHEBI:59789"/>
        <dbReference type="ChEBI" id="CHEBI:131766"/>
        <dbReference type="EC" id="4.1.99.22"/>
    </reaction>
</comment>
<dbReference type="SFLD" id="SFLDG01067">
    <property type="entry name" value="SPASM/twitch_domain_containing"/>
    <property type="match status" value="1"/>
</dbReference>
<dbReference type="AlphaFoldDB" id="A0A941DFI6"/>
<organism evidence="14 15">
    <name type="scientific">Undibacterium baiyunense</name>
    <dbReference type="NCBI Taxonomy" id="2828731"/>
    <lineage>
        <taxon>Bacteria</taxon>
        <taxon>Pseudomonadati</taxon>
        <taxon>Pseudomonadota</taxon>
        <taxon>Betaproteobacteria</taxon>
        <taxon>Burkholderiales</taxon>
        <taxon>Oxalobacteraceae</taxon>
        <taxon>Undibacterium</taxon>
    </lineage>
</organism>
<feature type="binding site" evidence="12">
    <location>
        <position position="296"/>
    </location>
    <ligand>
        <name>[4Fe-4S] cluster</name>
        <dbReference type="ChEBI" id="CHEBI:49883"/>
        <label>2</label>
        <note>4Fe-4S-substrate</note>
    </ligand>
</feature>
<feature type="binding site" evidence="12">
    <location>
        <position position="159"/>
    </location>
    <ligand>
        <name>S-adenosyl-L-methionine</name>
        <dbReference type="ChEBI" id="CHEBI:59789"/>
    </ligand>
</feature>
<dbReference type="Pfam" id="PF06463">
    <property type="entry name" value="Mob_synth_C"/>
    <property type="match status" value="1"/>
</dbReference>
<keyword evidence="4 12" id="KW-0479">Metal-binding</keyword>
<evidence type="ECO:0000256" key="6">
    <source>
        <dbReference type="ARBA" id="ARBA00023004"/>
    </source>
</evidence>
<accession>A0A941DFI6</accession>
<dbReference type="GO" id="GO:0046872">
    <property type="term" value="F:metal ion binding"/>
    <property type="evidence" value="ECO:0007669"/>
    <property type="project" value="UniProtKB-KW"/>
</dbReference>
<evidence type="ECO:0000256" key="7">
    <source>
        <dbReference type="ARBA" id="ARBA00023014"/>
    </source>
</evidence>
<comment type="caution">
    <text evidence="14">The sequence shown here is derived from an EMBL/GenBank/DDBJ whole genome shotgun (WGS) entry which is preliminary data.</text>
</comment>
<dbReference type="NCBIfam" id="TIGR02666">
    <property type="entry name" value="moaA"/>
    <property type="match status" value="1"/>
</dbReference>
<dbReference type="InterPro" id="IPR058240">
    <property type="entry name" value="rSAM_sf"/>
</dbReference>
<feature type="binding site" evidence="12">
    <location>
        <begin position="301"/>
        <end position="303"/>
    </location>
    <ligand>
        <name>GTP</name>
        <dbReference type="ChEBI" id="CHEBI:37565"/>
    </ligand>
</feature>
<reference evidence="14 15" key="1">
    <citation type="submission" date="2021-04" db="EMBL/GenBank/DDBJ databases">
        <title>novel species isolated from subtropical streams in China.</title>
        <authorList>
            <person name="Lu H."/>
        </authorList>
    </citation>
    <scope>NUCLEOTIDE SEQUENCE [LARGE SCALE GENOMIC DNA]</scope>
    <source>
        <strain evidence="14 15">BYS107W</strain>
    </source>
</reference>
<dbReference type="PANTHER" id="PTHR22960:SF0">
    <property type="entry name" value="MOLYBDENUM COFACTOR BIOSYNTHESIS PROTEIN 1"/>
    <property type="match status" value="1"/>
</dbReference>
<keyword evidence="15" id="KW-1185">Reference proteome</keyword>
<gene>
    <name evidence="12 14" type="primary">moaA</name>
    <name evidence="14" type="ORF">KDM92_10590</name>
</gene>
<evidence type="ECO:0000256" key="2">
    <source>
        <dbReference type="ARBA" id="ARBA00022485"/>
    </source>
</evidence>
<dbReference type="SFLD" id="SFLDG01383">
    <property type="entry name" value="cyclic_pyranopterin_phosphate"/>
    <property type="match status" value="1"/>
</dbReference>
<proteinExistence type="inferred from homology"/>
<dbReference type="SUPFAM" id="SSF102114">
    <property type="entry name" value="Radical SAM enzymes"/>
    <property type="match status" value="1"/>
</dbReference>
<evidence type="ECO:0000256" key="11">
    <source>
        <dbReference type="ARBA" id="ARBA00048697"/>
    </source>
</evidence>
<evidence type="ECO:0000259" key="13">
    <source>
        <dbReference type="PROSITE" id="PS51918"/>
    </source>
</evidence>